<organism evidence="2 3">
    <name type="scientific">Pseudonocardia charpentierae</name>
    <dbReference type="NCBI Taxonomy" id="3075545"/>
    <lineage>
        <taxon>Bacteria</taxon>
        <taxon>Bacillati</taxon>
        <taxon>Actinomycetota</taxon>
        <taxon>Actinomycetes</taxon>
        <taxon>Pseudonocardiales</taxon>
        <taxon>Pseudonocardiaceae</taxon>
        <taxon>Pseudonocardia</taxon>
    </lineage>
</organism>
<evidence type="ECO:0000256" key="1">
    <source>
        <dbReference type="SAM" id="MobiDB-lite"/>
    </source>
</evidence>
<evidence type="ECO:0000313" key="2">
    <source>
        <dbReference type="EMBL" id="MDT0354039.1"/>
    </source>
</evidence>
<dbReference type="EMBL" id="JAVREJ010000064">
    <property type="protein sequence ID" value="MDT0354039.1"/>
    <property type="molecule type" value="Genomic_DNA"/>
</dbReference>
<name>A0ABU2NN31_9PSEU</name>
<dbReference type="Proteomes" id="UP001183202">
    <property type="component" value="Unassembled WGS sequence"/>
</dbReference>
<reference evidence="3" key="1">
    <citation type="submission" date="2023-07" db="EMBL/GenBank/DDBJ databases">
        <title>30 novel species of actinomycetes from the DSMZ collection.</title>
        <authorList>
            <person name="Nouioui I."/>
        </authorList>
    </citation>
    <scope>NUCLEOTIDE SEQUENCE [LARGE SCALE GENOMIC DNA]</scope>
    <source>
        <strain evidence="3">DSM 45834</strain>
    </source>
</reference>
<comment type="caution">
    <text evidence="2">The sequence shown here is derived from an EMBL/GenBank/DDBJ whole genome shotgun (WGS) entry which is preliminary data.</text>
</comment>
<proteinExistence type="predicted"/>
<dbReference type="RefSeq" id="WP_311560546.1">
    <property type="nucleotide sequence ID" value="NZ_JAVREJ010000064.1"/>
</dbReference>
<evidence type="ECO:0000313" key="3">
    <source>
        <dbReference type="Proteomes" id="UP001183202"/>
    </source>
</evidence>
<keyword evidence="3" id="KW-1185">Reference proteome</keyword>
<accession>A0ABU2NN31</accession>
<evidence type="ECO:0008006" key="4">
    <source>
        <dbReference type="Google" id="ProtNLM"/>
    </source>
</evidence>
<gene>
    <name evidence="2" type="ORF">RM445_31645</name>
</gene>
<sequence>MLREHGVPIAPSGYYAGKARPPSARAIRDRAVLAAIERIFHD</sequence>
<protein>
    <recommendedName>
        <fullName evidence="4">Transposase</fullName>
    </recommendedName>
</protein>
<feature type="region of interest" description="Disordered" evidence="1">
    <location>
        <begin position="1"/>
        <end position="20"/>
    </location>
</feature>